<dbReference type="PANTHER" id="PTHR34661">
    <property type="entry name" value="INCREASED DNA METHYLATION 3"/>
    <property type="match status" value="1"/>
</dbReference>
<dbReference type="PROSITE" id="PS01031">
    <property type="entry name" value="SHSP"/>
    <property type="match status" value="1"/>
</dbReference>
<evidence type="ECO:0000313" key="4">
    <source>
        <dbReference type="EMBL" id="GAA0157240.1"/>
    </source>
</evidence>
<accession>A0AAV3PZZ7</accession>
<dbReference type="AlphaFoldDB" id="A0AAV3PZZ7"/>
<comment type="similarity">
    <text evidence="1">Belongs to the small heat shock protein (HSP20) family.</text>
</comment>
<keyword evidence="5" id="KW-1185">Reference proteome</keyword>
<organism evidence="4 5">
    <name type="scientific">Lithospermum erythrorhizon</name>
    <name type="common">Purple gromwell</name>
    <name type="synonym">Lithospermum officinale var. erythrorhizon</name>
    <dbReference type="NCBI Taxonomy" id="34254"/>
    <lineage>
        <taxon>Eukaryota</taxon>
        <taxon>Viridiplantae</taxon>
        <taxon>Streptophyta</taxon>
        <taxon>Embryophyta</taxon>
        <taxon>Tracheophyta</taxon>
        <taxon>Spermatophyta</taxon>
        <taxon>Magnoliopsida</taxon>
        <taxon>eudicotyledons</taxon>
        <taxon>Gunneridae</taxon>
        <taxon>Pentapetalae</taxon>
        <taxon>asterids</taxon>
        <taxon>lamiids</taxon>
        <taxon>Boraginales</taxon>
        <taxon>Boraginaceae</taxon>
        <taxon>Boraginoideae</taxon>
        <taxon>Lithospermeae</taxon>
        <taxon>Lithospermum</taxon>
    </lineage>
</organism>
<protein>
    <recommendedName>
        <fullName evidence="3">SHSP domain-containing protein</fullName>
    </recommendedName>
</protein>
<name>A0AAV3PZZ7_LITER</name>
<feature type="domain" description="SHSP" evidence="3">
    <location>
        <begin position="86"/>
        <end position="199"/>
    </location>
</feature>
<dbReference type="CDD" id="cd06464">
    <property type="entry name" value="ACD_sHsps-like"/>
    <property type="match status" value="1"/>
</dbReference>
<reference evidence="4 5" key="1">
    <citation type="submission" date="2024-01" db="EMBL/GenBank/DDBJ databases">
        <title>The complete chloroplast genome sequence of Lithospermum erythrorhizon: insights into the phylogenetic relationship among Boraginaceae species and the maternal lineages of purple gromwells.</title>
        <authorList>
            <person name="Okada T."/>
            <person name="Watanabe K."/>
        </authorList>
    </citation>
    <scope>NUCLEOTIDE SEQUENCE [LARGE SCALE GENOMIC DNA]</scope>
</reference>
<gene>
    <name evidence="4" type="ORF">LIER_14550</name>
</gene>
<dbReference type="FunFam" id="2.60.40.790:FF:000049">
    <property type="entry name" value="Increased DNA methylation 3"/>
    <property type="match status" value="1"/>
</dbReference>
<dbReference type="InterPro" id="IPR039321">
    <property type="entry name" value="IDM2/3-like"/>
</dbReference>
<comment type="caution">
    <text evidence="4">The sequence shown here is derived from an EMBL/GenBank/DDBJ whole genome shotgun (WGS) entry which is preliminary data.</text>
</comment>
<dbReference type="Gene3D" id="2.60.40.790">
    <property type="match status" value="1"/>
</dbReference>
<feature type="region of interest" description="Disordered" evidence="2">
    <location>
        <begin position="1"/>
        <end position="20"/>
    </location>
</feature>
<dbReference type="PANTHER" id="PTHR34661:SF8">
    <property type="entry name" value="ALPHA-CRYSTALLIN DOMAIN-CONTAINING PROTEIN 22.3"/>
    <property type="match status" value="1"/>
</dbReference>
<dbReference type="Proteomes" id="UP001454036">
    <property type="component" value="Unassembled WGS sequence"/>
</dbReference>
<dbReference type="InterPro" id="IPR008978">
    <property type="entry name" value="HSP20-like_chaperone"/>
</dbReference>
<evidence type="ECO:0000256" key="2">
    <source>
        <dbReference type="SAM" id="MobiDB-lite"/>
    </source>
</evidence>
<evidence type="ECO:0000256" key="1">
    <source>
        <dbReference type="PROSITE-ProRule" id="PRU00285"/>
    </source>
</evidence>
<proteinExistence type="inferred from homology"/>
<evidence type="ECO:0000313" key="5">
    <source>
        <dbReference type="Proteomes" id="UP001454036"/>
    </source>
</evidence>
<sequence>MSQSHWEEGSGGNGKKTDPDQIIYDVVPLSCVPYTGPSSPKSNAVNNSSVTINQPAMVFIPSRPTDEEWNNIVAATKSGVALTGTAALGKVARPIGVMDIGECEDEYIFRVSLPGVMRDEKAFSCDVEPSGKIFIKGITTTGEKTVRRNSMLFEMQTQNLCPPGEFSFSFQLPGPIDHQQLNGIFGSDGIFEGVVKKRL</sequence>
<evidence type="ECO:0000259" key="3">
    <source>
        <dbReference type="PROSITE" id="PS01031"/>
    </source>
</evidence>
<dbReference type="InterPro" id="IPR002068">
    <property type="entry name" value="A-crystallin/Hsp20_dom"/>
</dbReference>
<dbReference type="GO" id="GO:0005634">
    <property type="term" value="C:nucleus"/>
    <property type="evidence" value="ECO:0007669"/>
    <property type="project" value="TreeGrafter"/>
</dbReference>
<dbReference type="EMBL" id="BAABME010003062">
    <property type="protein sequence ID" value="GAA0157240.1"/>
    <property type="molecule type" value="Genomic_DNA"/>
</dbReference>